<organism evidence="1 2">
    <name type="scientific">Pontibacter mucosus</name>
    <dbReference type="NCBI Taxonomy" id="1649266"/>
    <lineage>
        <taxon>Bacteria</taxon>
        <taxon>Pseudomonadati</taxon>
        <taxon>Bacteroidota</taxon>
        <taxon>Cytophagia</taxon>
        <taxon>Cytophagales</taxon>
        <taxon>Hymenobacteraceae</taxon>
        <taxon>Pontibacter</taxon>
    </lineage>
</organism>
<name>A0A2T5YED0_9BACT</name>
<proteinExistence type="predicted"/>
<dbReference type="Proteomes" id="UP000244225">
    <property type="component" value="Unassembled WGS sequence"/>
</dbReference>
<comment type="caution">
    <text evidence="1">The sequence shown here is derived from an EMBL/GenBank/DDBJ whole genome shotgun (WGS) entry which is preliminary data.</text>
</comment>
<accession>A0A2T5YED0</accession>
<sequence length="48" mass="5460">MYTEVESLSYYKGYPKTASTEFANLGTRTASNYYAFRFAGQIDGTQIF</sequence>
<keyword evidence="2" id="KW-1185">Reference proteome</keyword>
<reference evidence="1 2" key="1">
    <citation type="submission" date="2018-04" db="EMBL/GenBank/DDBJ databases">
        <title>Genomic Encyclopedia of Archaeal and Bacterial Type Strains, Phase II (KMG-II): from individual species to whole genera.</title>
        <authorList>
            <person name="Goeker M."/>
        </authorList>
    </citation>
    <scope>NUCLEOTIDE SEQUENCE [LARGE SCALE GENOMIC DNA]</scope>
    <source>
        <strain evidence="1 2">DSM 100162</strain>
    </source>
</reference>
<dbReference type="AlphaFoldDB" id="A0A2T5YED0"/>
<gene>
    <name evidence="1" type="ORF">C8N40_109167</name>
</gene>
<protein>
    <submittedName>
        <fullName evidence="1">Uncharacterized protein</fullName>
    </submittedName>
</protein>
<dbReference type="EMBL" id="QBKI01000009">
    <property type="protein sequence ID" value="PTX15069.1"/>
    <property type="molecule type" value="Genomic_DNA"/>
</dbReference>
<evidence type="ECO:0000313" key="2">
    <source>
        <dbReference type="Proteomes" id="UP000244225"/>
    </source>
</evidence>
<evidence type="ECO:0000313" key="1">
    <source>
        <dbReference type="EMBL" id="PTX15069.1"/>
    </source>
</evidence>